<gene>
    <name evidence="2" type="ORF">FYJ62_04295</name>
</gene>
<sequence>MKWDTHTFTFILLLIVGLWELARGFNAARTMKEGQVKLTARSYYLTGAVVLIAAIFYAYKLWG</sequence>
<feature type="transmembrane region" description="Helical" evidence="1">
    <location>
        <begin position="43"/>
        <end position="62"/>
    </location>
</feature>
<name>A0A6A8MBV4_9LACO</name>
<evidence type="ECO:0000256" key="1">
    <source>
        <dbReference type="SAM" id="Phobius"/>
    </source>
</evidence>
<evidence type="ECO:0000313" key="2">
    <source>
        <dbReference type="EMBL" id="MST86874.1"/>
    </source>
</evidence>
<keyword evidence="1" id="KW-0472">Membrane</keyword>
<evidence type="ECO:0000313" key="3">
    <source>
        <dbReference type="Proteomes" id="UP000438120"/>
    </source>
</evidence>
<comment type="caution">
    <text evidence="2">The sequence shown here is derived from an EMBL/GenBank/DDBJ whole genome shotgun (WGS) entry which is preliminary data.</text>
</comment>
<dbReference type="EMBL" id="VUMX01000008">
    <property type="protein sequence ID" value="MST86874.1"/>
    <property type="molecule type" value="Genomic_DNA"/>
</dbReference>
<keyword evidence="1" id="KW-0812">Transmembrane</keyword>
<dbReference type="Proteomes" id="UP000438120">
    <property type="component" value="Unassembled WGS sequence"/>
</dbReference>
<proteinExistence type="predicted"/>
<keyword evidence="3" id="KW-1185">Reference proteome</keyword>
<reference evidence="2 3" key="1">
    <citation type="submission" date="2019-08" db="EMBL/GenBank/DDBJ databases">
        <title>In-depth cultivation of the pig gut microbiome towards novel bacterial diversity and tailored functional studies.</title>
        <authorList>
            <person name="Wylensek D."/>
            <person name="Hitch T.C.A."/>
            <person name="Clavel T."/>
        </authorList>
    </citation>
    <scope>NUCLEOTIDE SEQUENCE [LARGE SCALE GENOMIC DNA]</scope>
    <source>
        <strain evidence="2 3">Bifido-178-WT-2B</strain>
    </source>
</reference>
<dbReference type="RefSeq" id="WP_154548076.1">
    <property type="nucleotide sequence ID" value="NZ_VUMX01000008.1"/>
</dbReference>
<accession>A0A6A8MBV4</accession>
<protein>
    <submittedName>
        <fullName evidence="2">Uncharacterized protein</fullName>
    </submittedName>
</protein>
<keyword evidence="1" id="KW-1133">Transmembrane helix</keyword>
<dbReference type="AlphaFoldDB" id="A0A6A8MBV4"/>
<dbReference type="OrthoDB" id="2325069at2"/>
<organism evidence="2 3">
    <name type="scientific">Lactobacillus porci</name>
    <dbReference type="NCBI Taxonomy" id="2012477"/>
    <lineage>
        <taxon>Bacteria</taxon>
        <taxon>Bacillati</taxon>
        <taxon>Bacillota</taxon>
        <taxon>Bacilli</taxon>
        <taxon>Lactobacillales</taxon>
        <taxon>Lactobacillaceae</taxon>
        <taxon>Lactobacillus</taxon>
    </lineage>
</organism>